<feature type="domain" description="DUF6533" evidence="2">
    <location>
        <begin position="156"/>
        <end position="191"/>
    </location>
</feature>
<accession>A0AAD4HGE8</accession>
<keyword evidence="1" id="KW-0472">Membrane</keyword>
<dbReference type="Pfam" id="PF20151">
    <property type="entry name" value="DUF6533"/>
    <property type="match status" value="1"/>
</dbReference>
<proteinExistence type="predicted"/>
<dbReference type="Proteomes" id="UP001195769">
    <property type="component" value="Unassembled WGS sequence"/>
</dbReference>
<comment type="caution">
    <text evidence="3">The sequence shown here is derived from an EMBL/GenBank/DDBJ whole genome shotgun (WGS) entry which is preliminary data.</text>
</comment>
<dbReference type="RefSeq" id="XP_041221194.1">
    <property type="nucleotide sequence ID" value="XM_041370443.1"/>
</dbReference>
<keyword evidence="1" id="KW-1133">Transmembrane helix</keyword>
<feature type="transmembrane region" description="Helical" evidence="1">
    <location>
        <begin position="180"/>
        <end position="201"/>
    </location>
</feature>
<keyword evidence="1" id="KW-0812">Transmembrane</keyword>
<keyword evidence="4" id="KW-1185">Reference proteome</keyword>
<evidence type="ECO:0000259" key="2">
    <source>
        <dbReference type="Pfam" id="PF20151"/>
    </source>
</evidence>
<evidence type="ECO:0000313" key="3">
    <source>
        <dbReference type="EMBL" id="KAG1895618.1"/>
    </source>
</evidence>
<dbReference type="GeneID" id="64664741"/>
<sequence length="442" mass="49454">MPDRVLYLCHDSARFSQLDTNGGTQTAAGVIQISHAELALQLHSIILRITSKMLTKSFSGSRDFSLAMTIGETVAAGIITASSIENATASVIKHSPVVHPVTGETLHPRPSHCLRRHIDGSEELAVRYVHTHVDGYTLGRLILIYPRPLSNLLIQTYDYACSLHEEWTFLLRSRWCKMKGLYIVTRYLSLIFLVTDLYLYFSPNENPGKCRVLENIQSGTCTVHSCMHVLPEGYYFSLTGLGTVLVISSEYFFVSRTYVLWNKNRILLAAIVCTSFVSSKSTHNIQASGRCISQIVIVATFGIVFVPDVPAAYATNTIPGITGCYQSPSSYQLFIPFLLLSLFEMGLLILTLIHAIQSWWANQSRLYVLLVNHNISYYACGFLFSVTNVITPLLLQDSYQTILNSVQFIMLAILATRMHLHLWEVNRHPRGSTSALVHIPMS</sequence>
<dbReference type="AlphaFoldDB" id="A0AAD4HGE8"/>
<evidence type="ECO:0000313" key="4">
    <source>
        <dbReference type="Proteomes" id="UP001195769"/>
    </source>
</evidence>
<feature type="transmembrane region" description="Helical" evidence="1">
    <location>
        <begin position="402"/>
        <end position="420"/>
    </location>
</feature>
<feature type="non-terminal residue" evidence="3">
    <location>
        <position position="1"/>
    </location>
</feature>
<organism evidence="3 4">
    <name type="scientific">Suillus fuscotomentosus</name>
    <dbReference type="NCBI Taxonomy" id="1912939"/>
    <lineage>
        <taxon>Eukaryota</taxon>
        <taxon>Fungi</taxon>
        <taxon>Dikarya</taxon>
        <taxon>Basidiomycota</taxon>
        <taxon>Agaricomycotina</taxon>
        <taxon>Agaricomycetes</taxon>
        <taxon>Agaricomycetidae</taxon>
        <taxon>Boletales</taxon>
        <taxon>Suillineae</taxon>
        <taxon>Suillaceae</taxon>
        <taxon>Suillus</taxon>
    </lineage>
</organism>
<evidence type="ECO:0000256" key="1">
    <source>
        <dbReference type="SAM" id="Phobius"/>
    </source>
</evidence>
<feature type="transmembrane region" description="Helical" evidence="1">
    <location>
        <begin position="234"/>
        <end position="254"/>
    </location>
</feature>
<feature type="transmembrane region" description="Helical" evidence="1">
    <location>
        <begin position="375"/>
        <end position="395"/>
    </location>
</feature>
<feature type="transmembrane region" description="Helical" evidence="1">
    <location>
        <begin position="333"/>
        <end position="355"/>
    </location>
</feature>
<dbReference type="InterPro" id="IPR045340">
    <property type="entry name" value="DUF6533"/>
</dbReference>
<feature type="transmembrane region" description="Helical" evidence="1">
    <location>
        <begin position="292"/>
        <end position="313"/>
    </location>
</feature>
<reference evidence="3" key="1">
    <citation type="journal article" date="2020" name="New Phytol.">
        <title>Comparative genomics reveals dynamic genome evolution in host specialist ectomycorrhizal fungi.</title>
        <authorList>
            <person name="Lofgren L.A."/>
            <person name="Nguyen N.H."/>
            <person name="Vilgalys R."/>
            <person name="Ruytinx J."/>
            <person name="Liao H.L."/>
            <person name="Branco S."/>
            <person name="Kuo A."/>
            <person name="LaButti K."/>
            <person name="Lipzen A."/>
            <person name="Andreopoulos W."/>
            <person name="Pangilinan J."/>
            <person name="Riley R."/>
            <person name="Hundley H."/>
            <person name="Na H."/>
            <person name="Barry K."/>
            <person name="Grigoriev I.V."/>
            <person name="Stajich J.E."/>
            <person name="Kennedy P.G."/>
        </authorList>
    </citation>
    <scope>NUCLEOTIDE SEQUENCE</scope>
    <source>
        <strain evidence="3">FC203</strain>
    </source>
</reference>
<gene>
    <name evidence="3" type="ORF">F5891DRAFT_1281000</name>
</gene>
<dbReference type="EMBL" id="JABBWK010000064">
    <property type="protein sequence ID" value="KAG1895618.1"/>
    <property type="molecule type" value="Genomic_DNA"/>
</dbReference>
<protein>
    <recommendedName>
        <fullName evidence="2">DUF6533 domain-containing protein</fullName>
    </recommendedName>
</protein>
<name>A0AAD4HGE8_9AGAM</name>